<keyword evidence="2" id="KW-0472">Membrane</keyword>
<proteinExistence type="predicted"/>
<keyword evidence="2" id="KW-1133">Transmembrane helix</keyword>
<keyword evidence="1" id="KW-0378">Hydrolase</keyword>
<dbReference type="SUPFAM" id="SSF63829">
    <property type="entry name" value="Calcium-dependent phosphotriesterase"/>
    <property type="match status" value="1"/>
</dbReference>
<dbReference type="HOGENOM" id="CLU_036110_0_0_6"/>
<keyword evidence="2" id="KW-0812">Transmembrane</keyword>
<dbReference type="GO" id="GO:0016787">
    <property type="term" value="F:hydrolase activity"/>
    <property type="evidence" value="ECO:0007669"/>
    <property type="project" value="UniProtKB-KW"/>
</dbReference>
<evidence type="ECO:0000313" key="4">
    <source>
        <dbReference type="EMBL" id="AIC09646.1"/>
    </source>
</evidence>
<dbReference type="EMBL" id="CP006696">
    <property type="protein sequence ID" value="AIC09646.1"/>
    <property type="molecule type" value="Genomic_DNA"/>
</dbReference>
<dbReference type="PATRIC" id="fig|155920.8.peg.957"/>
<organism evidence="4 5">
    <name type="scientific">Xylella fastidiosa subsp. sandyi Ann-1</name>
    <dbReference type="NCBI Taxonomy" id="155920"/>
    <lineage>
        <taxon>Bacteria</taxon>
        <taxon>Pseudomonadati</taxon>
        <taxon>Pseudomonadota</taxon>
        <taxon>Gammaproteobacteria</taxon>
        <taxon>Lysobacterales</taxon>
        <taxon>Lysobacteraceae</taxon>
        <taxon>Xylella</taxon>
    </lineage>
</organism>
<protein>
    <submittedName>
        <fullName evidence="4">Gluconolactonase</fullName>
    </submittedName>
</protein>
<accession>A0A060H8E4</accession>
<feature type="domain" description="SMP-30/Gluconolactonase/LRE-like region" evidence="3">
    <location>
        <begin position="79"/>
        <end position="337"/>
    </location>
</feature>
<evidence type="ECO:0000259" key="3">
    <source>
        <dbReference type="Pfam" id="PF08450"/>
    </source>
</evidence>
<dbReference type="Proteomes" id="UP000027215">
    <property type="component" value="Chromosome"/>
</dbReference>
<gene>
    <name evidence="4" type="ORF">D934_03965</name>
</gene>
<evidence type="ECO:0000313" key="5">
    <source>
        <dbReference type="Proteomes" id="UP000027215"/>
    </source>
</evidence>
<evidence type="ECO:0000256" key="1">
    <source>
        <dbReference type="ARBA" id="ARBA00022801"/>
    </source>
</evidence>
<dbReference type="InterPro" id="IPR013658">
    <property type="entry name" value="SGL"/>
</dbReference>
<dbReference type="PANTHER" id="PTHR47572">
    <property type="entry name" value="LIPOPROTEIN-RELATED"/>
    <property type="match status" value="1"/>
</dbReference>
<name>A0A060H8E4_XYLFS</name>
<dbReference type="AlphaFoldDB" id="A0A060H8E4"/>
<reference evidence="4 5" key="1">
    <citation type="submission" date="2013-08" db="EMBL/GenBank/DDBJ databases">
        <authorList>
            <person name="Stouthamer R."/>
            <person name="Nunney L."/>
        </authorList>
    </citation>
    <scope>NUCLEOTIDE SEQUENCE [LARGE SCALE GENOMIC DNA]</scope>
    <source>
        <strain evidence="5">ann-1</strain>
    </source>
</reference>
<dbReference type="PANTHER" id="PTHR47572:SF4">
    <property type="entry name" value="LACTONASE DRP35"/>
    <property type="match status" value="1"/>
</dbReference>
<evidence type="ECO:0000256" key="2">
    <source>
        <dbReference type="SAM" id="Phobius"/>
    </source>
</evidence>
<dbReference type="Gene3D" id="2.120.10.30">
    <property type="entry name" value="TolB, C-terminal domain"/>
    <property type="match status" value="1"/>
</dbReference>
<dbReference type="KEGG" id="xfs:D934_03965"/>
<dbReference type="InterPro" id="IPR011042">
    <property type="entry name" value="6-blade_b-propeller_TolB-like"/>
</dbReference>
<dbReference type="InterPro" id="IPR051262">
    <property type="entry name" value="SMP-30/CGR1_Lactonase"/>
</dbReference>
<feature type="transmembrane region" description="Helical" evidence="2">
    <location>
        <begin position="20"/>
        <end position="38"/>
    </location>
</feature>
<sequence>MQCIKKQNKDASMKATRKNYFTHIIIAGFFLTLPFHGITTPHNTKIQTAKIQKEDPLFETLIDKAPELITLYDQGIWLEGPQTLPDGSLIWSDVKANRVLRWQEGKGVSVFLEPSHFQNGHALDNEGRLLAASHGKRAIERLEKDGKWTIVVDSYQGNKLNSPNDLIVDRSGDIWFTDPAFGINNPKESYGGKAVQGGDYSYRYSPKTGTIVRLKTPLVKAPNGIALSPDEKTLYIADSELAYNSNNSALNSRIVAYDIKKDKSLRNGRVLASISHGIPDGIVTDANGNIWSSSEGAIQIFSPKGKLLGKVILPGTVGNMNFALDKENNPILYVTASHAIYRLKIKVKGK</sequence>
<dbReference type="Pfam" id="PF08450">
    <property type="entry name" value="SGL"/>
    <property type="match status" value="1"/>
</dbReference>